<dbReference type="GO" id="GO:0008360">
    <property type="term" value="P:regulation of cell shape"/>
    <property type="evidence" value="ECO:0007669"/>
    <property type="project" value="InterPro"/>
</dbReference>
<sequence>MKQGDMVMLSPACASFDQFANFMARGDHFTALAEHYSAQVS</sequence>
<evidence type="ECO:0000256" key="4">
    <source>
        <dbReference type="ARBA" id="ARBA00022840"/>
    </source>
</evidence>
<proteinExistence type="predicted"/>
<dbReference type="GO" id="GO:0051301">
    <property type="term" value="P:cell division"/>
    <property type="evidence" value="ECO:0007669"/>
    <property type="project" value="InterPro"/>
</dbReference>
<dbReference type="EC" id="6.3.2.9" evidence="5"/>
<protein>
    <submittedName>
        <fullName evidence="5">UDP-N-acetylmuramoylalanine-D-glutamate ligase</fullName>
        <ecNumber evidence="5">6.3.2.9</ecNumber>
    </submittedName>
</protein>
<dbReference type="GO" id="GO:0005524">
    <property type="term" value="F:ATP binding"/>
    <property type="evidence" value="ECO:0007669"/>
    <property type="project" value="UniProtKB-KW"/>
</dbReference>
<reference evidence="5 6" key="2">
    <citation type="submission" date="2014-09" db="EMBL/GenBank/DDBJ databases">
        <authorList>
            <consortium name="NBRP consortium"/>
            <person name="Sawabe T."/>
            <person name="Meirelles P."/>
            <person name="Nakanishi M."/>
            <person name="Sayaka M."/>
            <person name="Hattori M."/>
            <person name="Ohkuma M."/>
        </authorList>
    </citation>
    <scope>NUCLEOTIDE SEQUENCE [LARGE SCALE GENOMIC DNA]</scope>
    <source>
        <strain evidence="5 6">JCM 19240</strain>
    </source>
</reference>
<dbReference type="PANTHER" id="PTHR43692:SF1">
    <property type="entry name" value="UDP-N-ACETYLMURAMOYLALANINE--D-GLUTAMATE LIGASE"/>
    <property type="match status" value="1"/>
</dbReference>
<evidence type="ECO:0000256" key="2">
    <source>
        <dbReference type="ARBA" id="ARBA00022598"/>
    </source>
</evidence>
<dbReference type="PANTHER" id="PTHR43692">
    <property type="entry name" value="UDP-N-ACETYLMURAMOYLALANINE--D-GLUTAMATE LIGASE"/>
    <property type="match status" value="1"/>
</dbReference>
<keyword evidence="1" id="KW-0963">Cytoplasm</keyword>
<dbReference type="EMBL" id="BBMT01000010">
    <property type="protein sequence ID" value="GAL36435.1"/>
    <property type="molecule type" value="Genomic_DNA"/>
</dbReference>
<comment type="caution">
    <text evidence="5">The sequence shown here is derived from an EMBL/GenBank/DDBJ whole genome shotgun (WGS) entry which is preliminary data.</text>
</comment>
<dbReference type="SUPFAM" id="SSF53244">
    <property type="entry name" value="MurD-like peptide ligases, peptide-binding domain"/>
    <property type="match status" value="1"/>
</dbReference>
<reference evidence="5 6" key="1">
    <citation type="submission" date="2014-09" db="EMBL/GenBank/DDBJ databases">
        <title>Vibrio maritimus JCM 19240. (C210) whole genome shotgun sequence.</title>
        <authorList>
            <person name="Sawabe T."/>
            <person name="Meirelles P."/>
            <person name="Nakanishi M."/>
            <person name="Sayaka M."/>
            <person name="Hattori M."/>
            <person name="Ohkuma M."/>
        </authorList>
    </citation>
    <scope>NUCLEOTIDE SEQUENCE [LARGE SCALE GENOMIC DNA]</scope>
    <source>
        <strain evidence="5 6">JCM 19240</strain>
    </source>
</reference>
<dbReference type="AlphaFoldDB" id="A0A090T8Z6"/>
<dbReference type="Proteomes" id="UP000029224">
    <property type="component" value="Unassembled WGS sequence"/>
</dbReference>
<keyword evidence="3" id="KW-0547">Nucleotide-binding</keyword>
<name>A0A090T8Z6_9VIBR</name>
<evidence type="ECO:0000256" key="1">
    <source>
        <dbReference type="ARBA" id="ARBA00022490"/>
    </source>
</evidence>
<gene>
    <name evidence="5" type="ORF">JCM19240_1879</name>
</gene>
<dbReference type="InterPro" id="IPR036615">
    <property type="entry name" value="Mur_ligase_C_dom_sf"/>
</dbReference>
<dbReference type="GO" id="GO:0005737">
    <property type="term" value="C:cytoplasm"/>
    <property type="evidence" value="ECO:0007669"/>
    <property type="project" value="InterPro"/>
</dbReference>
<accession>A0A090T8Z6</accession>
<dbReference type="InterPro" id="IPR005762">
    <property type="entry name" value="MurD"/>
</dbReference>
<dbReference type="Gene3D" id="3.90.190.20">
    <property type="entry name" value="Mur ligase, C-terminal domain"/>
    <property type="match status" value="1"/>
</dbReference>
<keyword evidence="2 5" id="KW-0436">Ligase</keyword>
<keyword evidence="6" id="KW-1185">Reference proteome</keyword>
<keyword evidence="4" id="KW-0067">ATP-binding</keyword>
<dbReference type="GO" id="GO:0008764">
    <property type="term" value="F:UDP-N-acetylmuramoylalanine-D-glutamate ligase activity"/>
    <property type="evidence" value="ECO:0007669"/>
    <property type="project" value="UniProtKB-EC"/>
</dbReference>
<evidence type="ECO:0000256" key="3">
    <source>
        <dbReference type="ARBA" id="ARBA00022741"/>
    </source>
</evidence>
<evidence type="ECO:0000313" key="5">
    <source>
        <dbReference type="EMBL" id="GAL36435.1"/>
    </source>
</evidence>
<organism evidence="5 6">
    <name type="scientific">Vibrio maritimus</name>
    <dbReference type="NCBI Taxonomy" id="990268"/>
    <lineage>
        <taxon>Bacteria</taxon>
        <taxon>Pseudomonadati</taxon>
        <taxon>Pseudomonadota</taxon>
        <taxon>Gammaproteobacteria</taxon>
        <taxon>Vibrionales</taxon>
        <taxon>Vibrionaceae</taxon>
        <taxon>Vibrio</taxon>
    </lineage>
</organism>
<evidence type="ECO:0000313" key="6">
    <source>
        <dbReference type="Proteomes" id="UP000029224"/>
    </source>
</evidence>